<dbReference type="Gene3D" id="1.10.3470.10">
    <property type="entry name" value="ABC transporter involved in vitamin B12 uptake, BtuC"/>
    <property type="match status" value="1"/>
</dbReference>
<dbReference type="PANTHER" id="PTHR30472:SF24">
    <property type="entry name" value="FERRIC ENTEROBACTIN TRANSPORT SYSTEM PERMEASE PROTEIN FEPG"/>
    <property type="match status" value="1"/>
</dbReference>
<feature type="transmembrane region" description="Helical" evidence="8">
    <location>
        <begin position="298"/>
        <end position="316"/>
    </location>
</feature>
<accession>A0A2A9D0Q1</accession>
<evidence type="ECO:0000256" key="8">
    <source>
        <dbReference type="SAM" id="Phobius"/>
    </source>
</evidence>
<proteinExistence type="inferred from homology"/>
<dbReference type="AlphaFoldDB" id="A0A2A9D0Q1"/>
<dbReference type="InterPro" id="IPR000522">
    <property type="entry name" value="ABC_transptr_permease_BtuC"/>
</dbReference>
<dbReference type="RefSeq" id="WP_211283093.1">
    <property type="nucleotide sequence ID" value="NZ_PDJD01000001.1"/>
</dbReference>
<comment type="subcellular location">
    <subcellularLocation>
        <location evidence="1">Cell membrane</location>
        <topology evidence="1">Multi-pass membrane protein</topology>
    </subcellularLocation>
</comment>
<keyword evidence="6 8" id="KW-1133">Transmembrane helix</keyword>
<dbReference type="GO" id="GO:0033214">
    <property type="term" value="P:siderophore-iron import into cell"/>
    <property type="evidence" value="ECO:0007669"/>
    <property type="project" value="TreeGrafter"/>
</dbReference>
<evidence type="ECO:0000313" key="9">
    <source>
        <dbReference type="EMBL" id="PFG20223.1"/>
    </source>
</evidence>
<evidence type="ECO:0000256" key="1">
    <source>
        <dbReference type="ARBA" id="ARBA00004651"/>
    </source>
</evidence>
<reference evidence="9 10" key="1">
    <citation type="submission" date="2017-10" db="EMBL/GenBank/DDBJ databases">
        <title>Sequencing the genomes of 1000 actinobacteria strains.</title>
        <authorList>
            <person name="Klenk H.-P."/>
        </authorList>
    </citation>
    <scope>NUCLEOTIDE SEQUENCE [LARGE SCALE GENOMIC DNA]</scope>
    <source>
        <strain evidence="9 10">DSM 21801</strain>
    </source>
</reference>
<dbReference type="Pfam" id="PF01032">
    <property type="entry name" value="FecCD"/>
    <property type="match status" value="1"/>
</dbReference>
<evidence type="ECO:0000256" key="5">
    <source>
        <dbReference type="ARBA" id="ARBA00022692"/>
    </source>
</evidence>
<keyword evidence="4" id="KW-1003">Cell membrane</keyword>
<feature type="transmembrane region" description="Helical" evidence="8">
    <location>
        <begin position="33"/>
        <end position="58"/>
    </location>
</feature>
<dbReference type="PANTHER" id="PTHR30472">
    <property type="entry name" value="FERRIC ENTEROBACTIN TRANSPORT SYSTEM PERMEASE PROTEIN"/>
    <property type="match status" value="1"/>
</dbReference>
<evidence type="ECO:0000256" key="4">
    <source>
        <dbReference type="ARBA" id="ARBA00022475"/>
    </source>
</evidence>
<keyword evidence="5 8" id="KW-0812">Transmembrane</keyword>
<keyword evidence="3" id="KW-0813">Transport</keyword>
<evidence type="ECO:0000256" key="3">
    <source>
        <dbReference type="ARBA" id="ARBA00022448"/>
    </source>
</evidence>
<feature type="transmembrane region" description="Helical" evidence="8">
    <location>
        <begin position="89"/>
        <end position="108"/>
    </location>
</feature>
<evidence type="ECO:0000313" key="10">
    <source>
        <dbReference type="Proteomes" id="UP000224915"/>
    </source>
</evidence>
<evidence type="ECO:0000256" key="7">
    <source>
        <dbReference type="ARBA" id="ARBA00023136"/>
    </source>
</evidence>
<organism evidence="9 10">
    <name type="scientific">Serinibacter salmoneus</name>
    <dbReference type="NCBI Taxonomy" id="556530"/>
    <lineage>
        <taxon>Bacteria</taxon>
        <taxon>Bacillati</taxon>
        <taxon>Actinomycetota</taxon>
        <taxon>Actinomycetes</taxon>
        <taxon>Micrococcales</taxon>
        <taxon>Beutenbergiaceae</taxon>
        <taxon>Serinibacter</taxon>
    </lineage>
</organism>
<dbReference type="Proteomes" id="UP000224915">
    <property type="component" value="Unassembled WGS sequence"/>
</dbReference>
<feature type="transmembrane region" description="Helical" evidence="8">
    <location>
        <begin position="117"/>
        <end position="137"/>
    </location>
</feature>
<dbReference type="CDD" id="cd06550">
    <property type="entry name" value="TM_ABC_iron-siderophores_like"/>
    <property type="match status" value="1"/>
</dbReference>
<gene>
    <name evidence="9" type="ORF">ATL40_1812</name>
</gene>
<keyword evidence="7 8" id="KW-0472">Membrane</keyword>
<evidence type="ECO:0000256" key="6">
    <source>
        <dbReference type="ARBA" id="ARBA00022989"/>
    </source>
</evidence>
<dbReference type="InterPro" id="IPR037294">
    <property type="entry name" value="ABC_BtuC-like"/>
</dbReference>
<comment type="similarity">
    <text evidence="2">Belongs to the binding-protein-dependent transport system permease family. FecCD subfamily.</text>
</comment>
<dbReference type="GO" id="GO:0022857">
    <property type="term" value="F:transmembrane transporter activity"/>
    <property type="evidence" value="ECO:0007669"/>
    <property type="project" value="InterPro"/>
</dbReference>
<feature type="transmembrane region" description="Helical" evidence="8">
    <location>
        <begin position="260"/>
        <end position="286"/>
    </location>
</feature>
<protein>
    <submittedName>
        <fullName evidence="9">Iron complex transport system permease protein</fullName>
    </submittedName>
</protein>
<dbReference type="EMBL" id="PDJD01000001">
    <property type="protein sequence ID" value="PFG20223.1"/>
    <property type="molecule type" value="Genomic_DNA"/>
</dbReference>
<dbReference type="GO" id="GO:0005886">
    <property type="term" value="C:plasma membrane"/>
    <property type="evidence" value="ECO:0007669"/>
    <property type="project" value="UniProtKB-SubCell"/>
</dbReference>
<feature type="transmembrane region" description="Helical" evidence="8">
    <location>
        <begin position="328"/>
        <end position="346"/>
    </location>
</feature>
<comment type="caution">
    <text evidence="9">The sequence shown here is derived from an EMBL/GenBank/DDBJ whole genome shotgun (WGS) entry which is preliminary data.</text>
</comment>
<feature type="transmembrane region" description="Helical" evidence="8">
    <location>
        <begin position="171"/>
        <end position="191"/>
    </location>
</feature>
<feature type="transmembrane region" description="Helical" evidence="8">
    <location>
        <begin position="143"/>
        <end position="162"/>
    </location>
</feature>
<sequence length="356" mass="36252">MSGTTAQLTEGGPPTVTTDQVAALRQARGRRRLLIHLGLAVALLGVVIASLCLGQTAYSPAQVWQVILGQDVQGAGFTVGTLRLPRTSLALLTGLCFGLGGATFQTMLRNPLASPDVIGVNAGASAAAVVCLVLLGLSATTTSIVAVIAALATAGAIYLMAYHDGVADTRFILIGIGVAAFLDSVIAYAISRASQWDLQVAMRWLTGNLNGASWTQVLPVLAAVVVLTPLLLGQSRNLDLLRLGDDTAAALGVAVPRTRLLLILAAVGLLAFATAATGPIAFVAFLSGPIAARIMGHLGSSLLASGLIGALLVLLADFAGQYAFGVRLPVGVITGALGAPFLLYLLTRTNRAGGSL</sequence>
<feature type="transmembrane region" description="Helical" evidence="8">
    <location>
        <begin position="211"/>
        <end position="232"/>
    </location>
</feature>
<name>A0A2A9D0Q1_9MICO</name>
<evidence type="ECO:0000256" key="2">
    <source>
        <dbReference type="ARBA" id="ARBA00007935"/>
    </source>
</evidence>
<keyword evidence="10" id="KW-1185">Reference proteome</keyword>
<dbReference type="SUPFAM" id="SSF81345">
    <property type="entry name" value="ABC transporter involved in vitamin B12 uptake, BtuC"/>
    <property type="match status" value="1"/>
</dbReference>